<keyword evidence="3" id="KW-0378">Hydrolase</keyword>
<proteinExistence type="predicted"/>
<evidence type="ECO:0000313" key="4">
    <source>
        <dbReference type="Proteomes" id="UP001304769"/>
    </source>
</evidence>
<dbReference type="EMBL" id="JAYGGQ010000001">
    <property type="protein sequence ID" value="MEA5453410.1"/>
    <property type="molecule type" value="Genomic_DNA"/>
</dbReference>
<feature type="domain" description="NodB homology" evidence="2">
    <location>
        <begin position="127"/>
        <end position="315"/>
    </location>
</feature>
<sequence length="322" mass="32708">MRVWRWTHIIIGTVIALCLSGAAVAFGLLRSGLLGPLPGPSPTVSVSASPTSTAQALTAPSTSAPPSSAASPSSAAAPSTASSSRPSEPETTPQSPSTPAEPSSPQPAGFPASLRGVDLERLPTSQHVVALTFDAGANDAALTSILSTLAANGVPGTFFLTGAWAARYPAGVAEIVAGGYRVGNHSMTHPSFTTLTDAQIAAQLSDAEASIRVAGADPRPLFRFPSGDRDARTIADVNGAGYAAFRWTVDTLGWQGTMNGTRGPAFIVQRVLAAAQPGEIVLMHLGSNPDDASTLDADALPQVISQLRAAGYGFVTLDAALG</sequence>
<reference evidence="3 4" key="1">
    <citation type="submission" date="2023-12" db="EMBL/GenBank/DDBJ databases">
        <title>Sinomonas terricola sp. nov, isolated from litchi orchard soil in Guangdong, PR China.</title>
        <authorList>
            <person name="Jiaxin W."/>
            <person name="Yang Z."/>
            <person name="Honghui Z."/>
        </authorList>
    </citation>
    <scope>NUCLEOTIDE SEQUENCE [LARGE SCALE GENOMIC DNA]</scope>
    <source>
        <strain evidence="3 4">JGH33</strain>
    </source>
</reference>
<comment type="caution">
    <text evidence="3">The sequence shown here is derived from an EMBL/GenBank/DDBJ whole genome shotgun (WGS) entry which is preliminary data.</text>
</comment>
<accession>A0ABU5T1F0</accession>
<dbReference type="Pfam" id="PF01522">
    <property type="entry name" value="Polysacc_deac_1"/>
    <property type="match status" value="1"/>
</dbReference>
<dbReference type="RefSeq" id="WP_323277173.1">
    <property type="nucleotide sequence ID" value="NZ_JAYGGQ010000001.1"/>
</dbReference>
<organism evidence="3 4">
    <name type="scientific">Sinomonas terricola</name>
    <dbReference type="NCBI Taxonomy" id="3110330"/>
    <lineage>
        <taxon>Bacteria</taxon>
        <taxon>Bacillati</taxon>
        <taxon>Actinomycetota</taxon>
        <taxon>Actinomycetes</taxon>
        <taxon>Micrococcales</taxon>
        <taxon>Micrococcaceae</taxon>
        <taxon>Sinomonas</taxon>
    </lineage>
</organism>
<dbReference type="EC" id="3.-.-.-" evidence="3"/>
<feature type="compositionally biased region" description="Low complexity" evidence="1">
    <location>
        <begin position="40"/>
        <end position="107"/>
    </location>
</feature>
<dbReference type="SUPFAM" id="SSF88713">
    <property type="entry name" value="Glycoside hydrolase/deacetylase"/>
    <property type="match status" value="1"/>
</dbReference>
<dbReference type="Proteomes" id="UP001304769">
    <property type="component" value="Unassembled WGS sequence"/>
</dbReference>
<feature type="region of interest" description="Disordered" evidence="1">
    <location>
        <begin position="40"/>
        <end position="113"/>
    </location>
</feature>
<dbReference type="PANTHER" id="PTHR10587:SF128">
    <property type="entry name" value="POLYSACCHARIDE DEACETYLASE PDAB-RELATED"/>
    <property type="match status" value="1"/>
</dbReference>
<protein>
    <submittedName>
        <fullName evidence="3">Polysaccharide deacetylase family protein</fullName>
        <ecNumber evidence="3">3.-.-.-</ecNumber>
    </submittedName>
</protein>
<dbReference type="CDD" id="cd10917">
    <property type="entry name" value="CE4_NodB_like_6s_7s"/>
    <property type="match status" value="1"/>
</dbReference>
<gene>
    <name evidence="3" type="ORF">SPF06_01620</name>
</gene>
<dbReference type="InterPro" id="IPR011330">
    <property type="entry name" value="Glyco_hydro/deAcase_b/a-brl"/>
</dbReference>
<dbReference type="InterPro" id="IPR002509">
    <property type="entry name" value="NODB_dom"/>
</dbReference>
<dbReference type="PANTHER" id="PTHR10587">
    <property type="entry name" value="GLYCOSYL TRANSFERASE-RELATED"/>
    <property type="match status" value="1"/>
</dbReference>
<evidence type="ECO:0000259" key="2">
    <source>
        <dbReference type="PROSITE" id="PS51677"/>
    </source>
</evidence>
<keyword evidence="4" id="KW-1185">Reference proteome</keyword>
<evidence type="ECO:0000313" key="3">
    <source>
        <dbReference type="EMBL" id="MEA5453410.1"/>
    </source>
</evidence>
<dbReference type="PROSITE" id="PS51677">
    <property type="entry name" value="NODB"/>
    <property type="match status" value="1"/>
</dbReference>
<evidence type="ECO:0000256" key="1">
    <source>
        <dbReference type="SAM" id="MobiDB-lite"/>
    </source>
</evidence>
<name>A0ABU5T1F0_9MICC</name>
<dbReference type="Gene3D" id="3.20.20.370">
    <property type="entry name" value="Glycoside hydrolase/deacetylase"/>
    <property type="match status" value="1"/>
</dbReference>
<dbReference type="InterPro" id="IPR050248">
    <property type="entry name" value="Polysacc_deacetylase_ArnD"/>
</dbReference>
<dbReference type="GO" id="GO:0016787">
    <property type="term" value="F:hydrolase activity"/>
    <property type="evidence" value="ECO:0007669"/>
    <property type="project" value="UniProtKB-KW"/>
</dbReference>